<dbReference type="STRING" id="1802401.A3B21_04160"/>
<comment type="caution">
    <text evidence="2">The sequence shown here is derived from an EMBL/GenBank/DDBJ whole genome shotgun (WGS) entry which is preliminary data.</text>
</comment>
<sequence>MMMIQILISILAVIALLGVARNFKKGALSKGGLVLWILVWGAAVVLVWNPAVTNHIAGILGVGRGADAVFYVSIAVIFYVMFRIYGKMENLEHQLSEIAKKFALKDLEK</sequence>
<keyword evidence="1" id="KW-0472">Membrane</keyword>
<gene>
    <name evidence="2" type="ORF">A3B21_04160</name>
</gene>
<proteinExistence type="predicted"/>
<feature type="transmembrane region" description="Helical" evidence="1">
    <location>
        <begin position="32"/>
        <end position="48"/>
    </location>
</feature>
<evidence type="ECO:0000313" key="3">
    <source>
        <dbReference type="Proteomes" id="UP000176897"/>
    </source>
</evidence>
<dbReference type="Pfam" id="PF10066">
    <property type="entry name" value="DUF2304"/>
    <property type="match status" value="1"/>
</dbReference>
<protein>
    <recommendedName>
        <fullName evidence="4">DUF2304 domain-containing protein</fullName>
    </recommendedName>
</protein>
<feature type="transmembrane region" description="Helical" evidence="1">
    <location>
        <begin position="68"/>
        <end position="86"/>
    </location>
</feature>
<keyword evidence="1" id="KW-1133">Transmembrane helix</keyword>
<dbReference type="EMBL" id="MGEJ01000004">
    <property type="protein sequence ID" value="OGL81606.1"/>
    <property type="molecule type" value="Genomic_DNA"/>
</dbReference>
<accession>A0A1F7UTM0</accession>
<name>A0A1F7UTM0_9BACT</name>
<dbReference type="Proteomes" id="UP000176897">
    <property type="component" value="Unassembled WGS sequence"/>
</dbReference>
<dbReference type="InterPro" id="IPR019277">
    <property type="entry name" value="DUF2304"/>
</dbReference>
<evidence type="ECO:0008006" key="4">
    <source>
        <dbReference type="Google" id="ProtNLM"/>
    </source>
</evidence>
<organism evidence="2 3">
    <name type="scientific">Candidatus Uhrbacteria bacterium RIFCSPLOWO2_01_FULL_47_24</name>
    <dbReference type="NCBI Taxonomy" id="1802401"/>
    <lineage>
        <taxon>Bacteria</taxon>
        <taxon>Candidatus Uhriibacteriota</taxon>
    </lineage>
</organism>
<reference evidence="2 3" key="1">
    <citation type="journal article" date="2016" name="Nat. Commun.">
        <title>Thousands of microbial genomes shed light on interconnected biogeochemical processes in an aquifer system.</title>
        <authorList>
            <person name="Anantharaman K."/>
            <person name="Brown C.T."/>
            <person name="Hug L.A."/>
            <person name="Sharon I."/>
            <person name="Castelle C.J."/>
            <person name="Probst A.J."/>
            <person name="Thomas B.C."/>
            <person name="Singh A."/>
            <person name="Wilkins M.J."/>
            <person name="Karaoz U."/>
            <person name="Brodie E.L."/>
            <person name="Williams K.H."/>
            <person name="Hubbard S.S."/>
            <person name="Banfield J.F."/>
        </authorList>
    </citation>
    <scope>NUCLEOTIDE SEQUENCE [LARGE SCALE GENOMIC DNA]</scope>
</reference>
<dbReference type="AlphaFoldDB" id="A0A1F7UTM0"/>
<evidence type="ECO:0000313" key="2">
    <source>
        <dbReference type="EMBL" id="OGL81606.1"/>
    </source>
</evidence>
<keyword evidence="1" id="KW-0812">Transmembrane</keyword>
<evidence type="ECO:0000256" key="1">
    <source>
        <dbReference type="SAM" id="Phobius"/>
    </source>
</evidence>